<feature type="compositionally biased region" description="Basic and acidic residues" evidence="2">
    <location>
        <begin position="202"/>
        <end position="212"/>
    </location>
</feature>
<feature type="coiled-coil region" evidence="1">
    <location>
        <begin position="30"/>
        <end position="125"/>
    </location>
</feature>
<feature type="region of interest" description="Disordered" evidence="2">
    <location>
        <begin position="374"/>
        <end position="401"/>
    </location>
</feature>
<evidence type="ECO:0000313" key="3">
    <source>
        <dbReference type="EMBL" id="KAF5832618.1"/>
    </source>
</evidence>
<dbReference type="EMBL" id="MU069860">
    <property type="protein sequence ID" value="KAF5832618.1"/>
    <property type="molecule type" value="Genomic_DNA"/>
</dbReference>
<accession>A0ABQ7GDJ4</accession>
<dbReference type="Proteomes" id="UP000815325">
    <property type="component" value="Unassembled WGS sequence"/>
</dbReference>
<evidence type="ECO:0000256" key="2">
    <source>
        <dbReference type="SAM" id="MobiDB-lite"/>
    </source>
</evidence>
<organism evidence="3 4">
    <name type="scientific">Dunaliella salina</name>
    <name type="common">Green alga</name>
    <name type="synonym">Protococcus salinus</name>
    <dbReference type="NCBI Taxonomy" id="3046"/>
    <lineage>
        <taxon>Eukaryota</taxon>
        <taxon>Viridiplantae</taxon>
        <taxon>Chlorophyta</taxon>
        <taxon>core chlorophytes</taxon>
        <taxon>Chlorophyceae</taxon>
        <taxon>CS clade</taxon>
        <taxon>Chlamydomonadales</taxon>
        <taxon>Dunaliellaceae</taxon>
        <taxon>Dunaliella</taxon>
    </lineage>
</organism>
<reference evidence="3" key="1">
    <citation type="submission" date="2017-08" db="EMBL/GenBank/DDBJ databases">
        <authorList>
            <person name="Polle J.E."/>
            <person name="Barry K."/>
            <person name="Cushman J."/>
            <person name="Schmutz J."/>
            <person name="Tran D."/>
            <person name="Hathwaick L.T."/>
            <person name="Yim W.C."/>
            <person name="Jenkins J."/>
            <person name="Mckie-Krisberg Z.M."/>
            <person name="Prochnik S."/>
            <person name="Lindquist E."/>
            <person name="Dockter R.B."/>
            <person name="Adam C."/>
            <person name="Molina H."/>
            <person name="Bunkerborg J."/>
            <person name="Jin E."/>
            <person name="Buchheim M."/>
            <person name="Magnuson J."/>
        </authorList>
    </citation>
    <scope>NUCLEOTIDE SEQUENCE</scope>
    <source>
        <strain evidence="3">CCAP 19/18</strain>
    </source>
</reference>
<feature type="compositionally biased region" description="Polar residues" evidence="2">
    <location>
        <begin position="275"/>
        <end position="285"/>
    </location>
</feature>
<feature type="region of interest" description="Disordered" evidence="2">
    <location>
        <begin position="270"/>
        <end position="333"/>
    </location>
</feature>
<comment type="caution">
    <text evidence="3">The sequence shown here is derived from an EMBL/GenBank/DDBJ whole genome shotgun (WGS) entry which is preliminary data.</text>
</comment>
<feature type="region of interest" description="Disordered" evidence="2">
    <location>
        <begin position="190"/>
        <end position="213"/>
    </location>
</feature>
<evidence type="ECO:0000313" key="4">
    <source>
        <dbReference type="Proteomes" id="UP000815325"/>
    </source>
</evidence>
<name>A0ABQ7GDJ4_DUNSA</name>
<keyword evidence="1" id="KW-0175">Coiled coil</keyword>
<gene>
    <name evidence="3" type="ORF">DUNSADRAFT_11435</name>
</gene>
<evidence type="ECO:0000256" key="1">
    <source>
        <dbReference type="SAM" id="Coils"/>
    </source>
</evidence>
<protein>
    <submittedName>
        <fullName evidence="3">Uncharacterized protein</fullName>
    </submittedName>
</protein>
<sequence length="418" mass="45013">MIPEILLLGGLGAGAAAGRLIHPRKHSKELKHLQKREKELALQLEGLQTSLQLSRNQSDEVQKARIEQLLKDAEEVKANCETLQREKDDAAAAAACQEQCLRLQLEQARSENARILQEKDEWSAAAQRAHVEKREAIQEVELSEYQGQLDQLRTLVSETMSKLLSHDISERDAVQAVESLGCKVTYIEAPPASSSSENSSLKSEEEKRRAAELEQPQLLLNDLSRLERLVSASRGLPSLPSSSVTEPGALHRSNRLPVVMFPQLKLPTFKVPAPTSESQASQQLASPAHDPSPCQPEGTAANKKWDQTQTKTPANITMGGQPASKKGADQADSKAKQGVTFSYSLQGSKGNQWIAKMPLPGGADAHAGLACFNSDQSPKLGGAPAFPAKPSSTLLGGGCDADDDVGFSSSKQLGLSRP</sequence>
<keyword evidence="4" id="KW-1185">Reference proteome</keyword>
<proteinExistence type="predicted"/>